<dbReference type="GO" id="GO:0000706">
    <property type="term" value="P:meiotic DNA double-strand break processing"/>
    <property type="evidence" value="ECO:0007669"/>
    <property type="project" value="TreeGrafter"/>
</dbReference>
<keyword evidence="8 10" id="KW-0238">DNA-binding</keyword>
<gene>
    <name evidence="13" type="ORF">TPC1_13402</name>
</gene>
<keyword evidence="7 10" id="KW-0799">Topoisomerase</keyword>
<feature type="domain" description="Topoisomerase 6 subunit A/Spo11 TOPRIM" evidence="12">
    <location>
        <begin position="133"/>
        <end position="211"/>
    </location>
</feature>
<dbReference type="PANTHER" id="PTHR10848">
    <property type="entry name" value="MEIOTIC RECOMBINATION PROTEIN SPO11"/>
    <property type="match status" value="1"/>
</dbReference>
<keyword evidence="6" id="KW-0460">Magnesium</keyword>
<evidence type="ECO:0000256" key="9">
    <source>
        <dbReference type="ARBA" id="ARBA00023235"/>
    </source>
</evidence>
<comment type="catalytic activity">
    <reaction evidence="1 10">
        <text>ATP-dependent breakage, passage and rejoining of double-stranded DNA.</text>
        <dbReference type="EC" id="5.6.2.2"/>
    </reaction>
</comment>
<dbReference type="EMBL" id="GDID01002532">
    <property type="protein sequence ID" value="JAP94074.1"/>
    <property type="molecule type" value="Transcribed_RNA"/>
</dbReference>
<proteinExistence type="inferred from homology"/>
<dbReference type="Pfam" id="PF21180">
    <property type="entry name" value="TOP6A-Spo11_Toprim"/>
    <property type="match status" value="1"/>
</dbReference>
<dbReference type="GO" id="GO:0003918">
    <property type="term" value="F:DNA topoisomerase type II (double strand cut, ATP-hydrolyzing) activity"/>
    <property type="evidence" value="ECO:0007669"/>
    <property type="project" value="UniProtKB-UniRule"/>
</dbReference>
<evidence type="ECO:0000256" key="5">
    <source>
        <dbReference type="ARBA" id="ARBA00022723"/>
    </source>
</evidence>
<evidence type="ECO:0000256" key="2">
    <source>
        <dbReference type="ARBA" id="ARBA00001946"/>
    </source>
</evidence>
<dbReference type="InterPro" id="IPR002815">
    <property type="entry name" value="Spo11/TopoVI_A"/>
</dbReference>
<dbReference type="SUPFAM" id="SSF56726">
    <property type="entry name" value="DNA topoisomerase IV, alpha subunit"/>
    <property type="match status" value="1"/>
</dbReference>
<dbReference type="GO" id="GO:0005524">
    <property type="term" value="F:ATP binding"/>
    <property type="evidence" value="ECO:0007669"/>
    <property type="project" value="InterPro"/>
</dbReference>
<evidence type="ECO:0000256" key="3">
    <source>
        <dbReference type="ARBA" id="ARBA00006559"/>
    </source>
</evidence>
<evidence type="ECO:0000256" key="8">
    <source>
        <dbReference type="ARBA" id="ARBA00023125"/>
    </source>
</evidence>
<dbReference type="InterPro" id="IPR036388">
    <property type="entry name" value="WH-like_DNA-bd_sf"/>
</dbReference>
<dbReference type="GO" id="GO:0003677">
    <property type="term" value="F:DNA binding"/>
    <property type="evidence" value="ECO:0007669"/>
    <property type="project" value="UniProtKB-UniRule"/>
</dbReference>
<evidence type="ECO:0000256" key="6">
    <source>
        <dbReference type="ARBA" id="ARBA00022842"/>
    </source>
</evidence>
<keyword evidence="9 10" id="KW-0413">Isomerase</keyword>
<dbReference type="Gene3D" id="3.40.1360.10">
    <property type="match status" value="1"/>
</dbReference>
<evidence type="ECO:0000259" key="12">
    <source>
        <dbReference type="Pfam" id="PF21180"/>
    </source>
</evidence>
<evidence type="ECO:0000256" key="10">
    <source>
        <dbReference type="PROSITE-ProRule" id="PRU01385"/>
    </source>
</evidence>
<dbReference type="GO" id="GO:0007131">
    <property type="term" value="P:reciprocal meiotic recombination"/>
    <property type="evidence" value="ECO:0007669"/>
    <property type="project" value="TreeGrafter"/>
</dbReference>
<dbReference type="PRINTS" id="PR01550">
    <property type="entry name" value="TOP6AFAMILY"/>
</dbReference>
<dbReference type="Gene3D" id="1.10.10.10">
    <property type="entry name" value="Winged helix-like DNA-binding domain superfamily/Winged helix DNA-binding domain"/>
    <property type="match status" value="1"/>
</dbReference>
<evidence type="ECO:0000313" key="13">
    <source>
        <dbReference type="EMBL" id="JAP94074.1"/>
    </source>
</evidence>
<dbReference type="AlphaFoldDB" id="A0A146KDT1"/>
<evidence type="ECO:0000259" key="11">
    <source>
        <dbReference type="Pfam" id="PF04406"/>
    </source>
</evidence>
<feature type="domain" description="Spo11/DNA topoisomerase VI subunit A N-terminal" evidence="11">
    <location>
        <begin position="30"/>
        <end position="89"/>
    </location>
</feature>
<dbReference type="EC" id="5.6.2.2" evidence="4"/>
<evidence type="ECO:0000256" key="1">
    <source>
        <dbReference type="ARBA" id="ARBA00000185"/>
    </source>
</evidence>
<dbReference type="GO" id="GO:0000228">
    <property type="term" value="C:nuclear chromosome"/>
    <property type="evidence" value="ECO:0007669"/>
    <property type="project" value="TreeGrafter"/>
</dbReference>
<organism evidence="13">
    <name type="scientific">Trepomonas sp. PC1</name>
    <dbReference type="NCBI Taxonomy" id="1076344"/>
    <lineage>
        <taxon>Eukaryota</taxon>
        <taxon>Metamonada</taxon>
        <taxon>Diplomonadida</taxon>
        <taxon>Hexamitidae</taxon>
        <taxon>Hexamitinae</taxon>
        <taxon>Trepomonas</taxon>
    </lineage>
</organism>
<dbReference type="PROSITE" id="PS52041">
    <property type="entry name" value="TOPO_IIB"/>
    <property type="match status" value="1"/>
</dbReference>
<sequence>DSIVFDYTQSKLENRLEMRIKHLQIVEQKTIDQYLALFSIIVSSIQQNSFTNIRSLYYQNTQLFESQSNSNKILDQFLKTTKLTREDVHFIATSKGLLFGDFKIENTEHKSQMIQLTYDLKFDQFIPLCKITLVVEKDTIFQQIVQNYEEISISVGRFIVITGKGQPDFYTQRMSQQCSKFTQCYGFCDLNIYGHNIMYTFKYGRFKMENLTVVGLLHSIQGKIPQNINMIETLQKRLQQFSDIKWISALDEVKEQNIDELDSVVKTGNLVLWIIGILRDNGV</sequence>
<reference evidence="13" key="1">
    <citation type="submission" date="2015-07" db="EMBL/GenBank/DDBJ databases">
        <title>Adaptation to a free-living lifestyle via gene acquisitions in the diplomonad Trepomonas sp. PC1.</title>
        <authorList>
            <person name="Xu F."/>
            <person name="Jerlstrom-Hultqvist J."/>
            <person name="Kolisko M."/>
            <person name="Simpson A.G.B."/>
            <person name="Roger A.J."/>
            <person name="Svard S.G."/>
            <person name="Andersson J.O."/>
        </authorList>
    </citation>
    <scope>NUCLEOTIDE SEQUENCE</scope>
    <source>
        <strain evidence="13">PC1</strain>
    </source>
</reference>
<keyword evidence="5" id="KW-0479">Metal-binding</keyword>
<comment type="similarity">
    <text evidence="3 10">Belongs to the TOP6A family.</text>
</comment>
<feature type="non-terminal residue" evidence="13">
    <location>
        <position position="283"/>
    </location>
</feature>
<dbReference type="InterPro" id="IPR013049">
    <property type="entry name" value="Spo11/TopoVI_A_N"/>
</dbReference>
<dbReference type="InterPro" id="IPR036078">
    <property type="entry name" value="Spo11/TopoVI_A_sf"/>
</dbReference>
<feature type="non-terminal residue" evidence="13">
    <location>
        <position position="1"/>
    </location>
</feature>
<protein>
    <recommendedName>
        <fullName evidence="4">DNA topoisomerase (ATP-hydrolyzing)</fullName>
        <ecNumber evidence="4">5.6.2.2</ecNumber>
    </recommendedName>
</protein>
<dbReference type="GO" id="GO:0046872">
    <property type="term" value="F:metal ion binding"/>
    <property type="evidence" value="ECO:0007669"/>
    <property type="project" value="UniProtKB-KW"/>
</dbReference>
<dbReference type="PANTHER" id="PTHR10848:SF0">
    <property type="entry name" value="MEIOTIC RECOMBINATION PROTEIN SPO11"/>
    <property type="match status" value="1"/>
</dbReference>
<evidence type="ECO:0000256" key="4">
    <source>
        <dbReference type="ARBA" id="ARBA00012895"/>
    </source>
</evidence>
<dbReference type="GO" id="GO:0042138">
    <property type="term" value="P:meiotic DNA double-strand break formation"/>
    <property type="evidence" value="ECO:0007669"/>
    <property type="project" value="TreeGrafter"/>
</dbReference>
<name>A0A146KDT1_9EUKA</name>
<evidence type="ECO:0000256" key="7">
    <source>
        <dbReference type="ARBA" id="ARBA00023029"/>
    </source>
</evidence>
<dbReference type="InterPro" id="IPR034136">
    <property type="entry name" value="TOPRIM_Topo6A/Spo11"/>
</dbReference>
<dbReference type="Pfam" id="PF04406">
    <property type="entry name" value="TP6A_N"/>
    <property type="match status" value="1"/>
</dbReference>
<accession>A0A146KDT1</accession>
<feature type="active site" description="O-(5'-phospho-DNA)-tyrosine intermediate" evidence="10">
    <location>
        <position position="58"/>
    </location>
</feature>
<comment type="cofactor">
    <cofactor evidence="2">
        <name>Mg(2+)</name>
        <dbReference type="ChEBI" id="CHEBI:18420"/>
    </cofactor>
</comment>